<dbReference type="Gene3D" id="1.25.40.10">
    <property type="entry name" value="Tetratricopeptide repeat domain"/>
    <property type="match status" value="2"/>
</dbReference>
<evidence type="ECO:0000313" key="4">
    <source>
        <dbReference type="EMBL" id="TWT22265.1"/>
    </source>
</evidence>
<dbReference type="EMBL" id="VOHK01000002">
    <property type="protein sequence ID" value="TWT22265.1"/>
    <property type="molecule type" value="Genomic_DNA"/>
</dbReference>
<sequence length="443" mass="48736">MNRRAPPAAGRPAAERRRFPVPSHFNPGAAGARNKVRSMPKTTLPARLLTAMLATGLTLATIAPALAQDEDNKTRAEERRSERGKKGKAEAANADRYPNATRKAPEAKASRAMTPKLQKLFKAYEDGELAQVQAQAGEIVGDEKANDYDRAMASRLLGSMQIAEDPAGAIETLQRALQYDSLGNNEHYEIMFIIAQLQAQEDQHAQALETVDRLLSETGSQDPGHIALKGNILYRLERYPEAIALLKPLVDGPDAKPEWQQLLMASYAQSDQGGEAAKLAEQIAARTPDDKRSQINLAATYLQTDQYDKAAAVYEKLRARNELTEDREYRNLMVAYLNSDDGQSKAIEVINDGLEKNILKPDYQTYVALAQAYYFGEPSQVEPAIEAYRKAAPLAPSGETWLNLAKLLSNEGRLPEAKQAAQQALDKGLNAPDEARKILARTN</sequence>
<feature type="compositionally biased region" description="Low complexity" evidence="3">
    <location>
        <begin position="1"/>
        <end position="12"/>
    </location>
</feature>
<dbReference type="AlphaFoldDB" id="A0A5C5U9D2"/>
<reference evidence="4 5" key="1">
    <citation type="journal article" date="2008" name="Int. J. Syst. Evol. Microbiol.">
        <title>Luteimonas marina sp. nov., isolated from seawater.</title>
        <authorList>
            <person name="Baik K.S."/>
            <person name="Park S.C."/>
            <person name="Kim M.S."/>
            <person name="Kim E.M."/>
            <person name="Park C."/>
            <person name="Chun J."/>
            <person name="Seong C.N."/>
        </authorList>
    </citation>
    <scope>NUCLEOTIDE SEQUENCE [LARGE SCALE GENOMIC DNA]</scope>
    <source>
        <strain evidence="4 5">FR1330</strain>
    </source>
</reference>
<keyword evidence="5" id="KW-1185">Reference proteome</keyword>
<feature type="region of interest" description="Disordered" evidence="3">
    <location>
        <begin position="70"/>
        <end position="112"/>
    </location>
</feature>
<evidence type="ECO:0000256" key="2">
    <source>
        <dbReference type="ARBA" id="ARBA00022803"/>
    </source>
</evidence>
<dbReference type="SUPFAM" id="SSF48452">
    <property type="entry name" value="TPR-like"/>
    <property type="match status" value="2"/>
</dbReference>
<evidence type="ECO:0000256" key="1">
    <source>
        <dbReference type="ARBA" id="ARBA00022737"/>
    </source>
</evidence>
<name>A0A5C5U9D2_9GAMM</name>
<dbReference type="InterPro" id="IPR051012">
    <property type="entry name" value="CellSynth/LPSAsmb/PSIAsmb"/>
</dbReference>
<keyword evidence="2" id="KW-0802">TPR repeat</keyword>
<accession>A0A5C5U9D2</accession>
<proteinExistence type="predicted"/>
<dbReference type="PANTHER" id="PTHR45586">
    <property type="entry name" value="TPR REPEAT-CONTAINING PROTEIN PA4667"/>
    <property type="match status" value="1"/>
</dbReference>
<dbReference type="Pfam" id="PF14559">
    <property type="entry name" value="TPR_19"/>
    <property type="match status" value="1"/>
</dbReference>
<evidence type="ECO:0000313" key="5">
    <source>
        <dbReference type="Proteomes" id="UP000319980"/>
    </source>
</evidence>
<protein>
    <submittedName>
        <fullName evidence="4">Tetratricopeptide repeat protein</fullName>
    </submittedName>
</protein>
<feature type="region of interest" description="Disordered" evidence="3">
    <location>
        <begin position="1"/>
        <end position="40"/>
    </location>
</feature>
<keyword evidence="1" id="KW-0677">Repeat</keyword>
<gene>
    <name evidence="4" type="ORF">FQY83_04330</name>
</gene>
<comment type="caution">
    <text evidence="4">The sequence shown here is derived from an EMBL/GenBank/DDBJ whole genome shotgun (WGS) entry which is preliminary data.</text>
</comment>
<dbReference type="Proteomes" id="UP000319980">
    <property type="component" value="Unassembled WGS sequence"/>
</dbReference>
<dbReference type="InterPro" id="IPR011990">
    <property type="entry name" value="TPR-like_helical_dom_sf"/>
</dbReference>
<evidence type="ECO:0000256" key="3">
    <source>
        <dbReference type="SAM" id="MobiDB-lite"/>
    </source>
</evidence>
<dbReference type="PANTHER" id="PTHR45586:SF1">
    <property type="entry name" value="LIPOPOLYSACCHARIDE ASSEMBLY PROTEIN B"/>
    <property type="match status" value="1"/>
</dbReference>
<organism evidence="4 5">
    <name type="scientific">Luteimonas marina</name>
    <dbReference type="NCBI Taxonomy" id="488485"/>
    <lineage>
        <taxon>Bacteria</taxon>
        <taxon>Pseudomonadati</taxon>
        <taxon>Pseudomonadota</taxon>
        <taxon>Gammaproteobacteria</taxon>
        <taxon>Lysobacterales</taxon>
        <taxon>Lysobacteraceae</taxon>
        <taxon>Luteimonas</taxon>
    </lineage>
</organism>
<feature type="compositionally biased region" description="Basic and acidic residues" evidence="3">
    <location>
        <begin position="70"/>
        <end position="81"/>
    </location>
</feature>
<dbReference type="Pfam" id="PF13432">
    <property type="entry name" value="TPR_16"/>
    <property type="match status" value="1"/>
</dbReference>